<sequence length="336" mass="37871">MFMWLLGEGQVQKERKIKQKSRVGVVIKDDCLVATRRTSPLGKEDPPFRFRKDRHKEREEEGGHPAVALFTGGGGDEEAEIGGGGRRADTRRLWRASAAAQVAGEVLAVNTASNDSFIGRYIDVKVWGFDSKDMRRGMGSEGPLQAVQVYRHLLKAVKKHVGKEDYKRHFTDHITQEFRKAADLSSVLQKINLARDYTFMLNSIHHHKDLLFSYNIAVDRSDEVTRTLRKSAASVGLQLPDVVADICPRISWQKSGCIINFGEIFENYNMGSAQRIAGQVGIQKGPSLIKEIMYGIILGFMAGGLWKMHHWNNQRKAKEFYELLEKGEIGVVVEDE</sequence>
<proteinExistence type="predicted"/>
<dbReference type="PANTHER" id="PTHR35763">
    <property type="entry name" value="COMPLEX 1 LYR-LIKE PROTEIN"/>
    <property type="match status" value="1"/>
</dbReference>
<dbReference type="EMBL" id="JBBNAF010000009">
    <property type="protein sequence ID" value="KAK9113697.1"/>
    <property type="molecule type" value="Genomic_DNA"/>
</dbReference>
<organism evidence="2 3">
    <name type="scientific">Stephania yunnanensis</name>
    <dbReference type="NCBI Taxonomy" id="152371"/>
    <lineage>
        <taxon>Eukaryota</taxon>
        <taxon>Viridiplantae</taxon>
        <taxon>Streptophyta</taxon>
        <taxon>Embryophyta</taxon>
        <taxon>Tracheophyta</taxon>
        <taxon>Spermatophyta</taxon>
        <taxon>Magnoliopsida</taxon>
        <taxon>Ranunculales</taxon>
        <taxon>Menispermaceae</taxon>
        <taxon>Menispermoideae</taxon>
        <taxon>Cissampelideae</taxon>
        <taxon>Stephania</taxon>
    </lineage>
</organism>
<keyword evidence="3" id="KW-1185">Reference proteome</keyword>
<evidence type="ECO:0000256" key="1">
    <source>
        <dbReference type="SAM" id="MobiDB-lite"/>
    </source>
</evidence>
<comment type="caution">
    <text evidence="2">The sequence shown here is derived from an EMBL/GenBank/DDBJ whole genome shotgun (WGS) entry which is preliminary data.</text>
</comment>
<feature type="region of interest" description="Disordered" evidence="1">
    <location>
        <begin position="38"/>
        <end position="86"/>
    </location>
</feature>
<reference evidence="2 3" key="1">
    <citation type="submission" date="2024-01" db="EMBL/GenBank/DDBJ databases">
        <title>Genome assemblies of Stephania.</title>
        <authorList>
            <person name="Yang L."/>
        </authorList>
    </citation>
    <scope>NUCLEOTIDE SEQUENCE [LARGE SCALE GENOMIC DNA]</scope>
    <source>
        <strain evidence="2">YNDBR</strain>
        <tissue evidence="2">Leaf</tissue>
    </source>
</reference>
<protein>
    <submittedName>
        <fullName evidence="2">Uncharacterized protein</fullName>
    </submittedName>
</protein>
<dbReference type="AlphaFoldDB" id="A0AAP0IEC0"/>
<gene>
    <name evidence="2" type="ORF">Syun_020494</name>
</gene>
<evidence type="ECO:0000313" key="2">
    <source>
        <dbReference type="EMBL" id="KAK9113697.1"/>
    </source>
</evidence>
<dbReference type="Pfam" id="PF13233">
    <property type="entry name" value="Complex1_LYR_2"/>
    <property type="match status" value="1"/>
</dbReference>
<evidence type="ECO:0000313" key="3">
    <source>
        <dbReference type="Proteomes" id="UP001420932"/>
    </source>
</evidence>
<name>A0AAP0IEC0_9MAGN</name>
<dbReference type="Proteomes" id="UP001420932">
    <property type="component" value="Unassembled WGS sequence"/>
</dbReference>
<feature type="compositionally biased region" description="Basic and acidic residues" evidence="1">
    <location>
        <begin position="42"/>
        <end position="63"/>
    </location>
</feature>
<accession>A0AAP0IEC0</accession>
<dbReference type="PANTHER" id="PTHR35763:SF1">
    <property type="entry name" value="OS11G0133900 PROTEIN"/>
    <property type="match status" value="1"/>
</dbReference>